<dbReference type="Proteomes" id="UP000234275">
    <property type="component" value="Unassembled WGS sequence"/>
</dbReference>
<dbReference type="AlphaFoldDB" id="A0A2I2GEN2"/>
<reference evidence="1 2" key="1">
    <citation type="submission" date="2016-12" db="EMBL/GenBank/DDBJ databases">
        <title>The genomes of Aspergillus section Nigri reveals drivers in fungal speciation.</title>
        <authorList>
            <consortium name="DOE Joint Genome Institute"/>
            <person name="Vesth T.C."/>
            <person name="Nybo J."/>
            <person name="Theobald S."/>
            <person name="Brandl J."/>
            <person name="Frisvad J.C."/>
            <person name="Nielsen K.F."/>
            <person name="Lyhne E.K."/>
            <person name="Kogle M.E."/>
            <person name="Kuo A."/>
            <person name="Riley R."/>
            <person name="Clum A."/>
            <person name="Nolan M."/>
            <person name="Lipzen A."/>
            <person name="Salamov A."/>
            <person name="Henrissat B."/>
            <person name="Wiebenga A."/>
            <person name="De Vries R.P."/>
            <person name="Grigoriev I.V."/>
            <person name="Mortensen U.H."/>
            <person name="Andersen M.R."/>
            <person name="Baker S.E."/>
        </authorList>
    </citation>
    <scope>NUCLEOTIDE SEQUENCE [LARGE SCALE GENOMIC DNA]</scope>
    <source>
        <strain evidence="1 2">IBT 23096</strain>
    </source>
</reference>
<dbReference type="STRING" id="1392250.A0A2I2GEN2"/>
<dbReference type="GeneID" id="36559930"/>
<dbReference type="EMBL" id="MSFO01000003">
    <property type="protein sequence ID" value="PLB51355.1"/>
    <property type="molecule type" value="Genomic_DNA"/>
</dbReference>
<accession>A0A2I2GEN2</accession>
<proteinExistence type="predicted"/>
<keyword evidence="2" id="KW-1185">Reference proteome</keyword>
<protein>
    <submittedName>
        <fullName evidence="1">Uncharacterized protein</fullName>
    </submittedName>
</protein>
<organism evidence="1 2">
    <name type="scientific">Aspergillus steynii IBT 23096</name>
    <dbReference type="NCBI Taxonomy" id="1392250"/>
    <lineage>
        <taxon>Eukaryota</taxon>
        <taxon>Fungi</taxon>
        <taxon>Dikarya</taxon>
        <taxon>Ascomycota</taxon>
        <taxon>Pezizomycotina</taxon>
        <taxon>Eurotiomycetes</taxon>
        <taxon>Eurotiomycetidae</taxon>
        <taxon>Eurotiales</taxon>
        <taxon>Aspergillaceae</taxon>
        <taxon>Aspergillus</taxon>
        <taxon>Aspergillus subgen. Circumdati</taxon>
    </lineage>
</organism>
<gene>
    <name evidence="1" type="ORF">P170DRAFT_464272</name>
</gene>
<comment type="caution">
    <text evidence="1">The sequence shown here is derived from an EMBL/GenBank/DDBJ whole genome shotgun (WGS) entry which is preliminary data.</text>
</comment>
<sequence>MFENFISALVQDKLRDAISVLGAIESATKKRILVSWMPQGLRLDPCCVPSEDAPMTQNKVQTVEQNLALSRRVRSTRFKVGQMSRSVAPSLPSETFLGPSTTDDDEVSAHPTAALKAVGMRLSNPELIPTDQNHDSVYTMLLQLLALPLKTKEEVYQQSGDRMNAQRMRKKQHLLLDLSARRRYELRRFLDLEYWLRVVVQQEAVYLMQQQKIEKECGLGIEGEKADLRRKSIAKGLNWASKEYRLTRQSLHYFYCSTIDKPVTRAIRCLREDPKWHLSDFLRWDCADRGGCCSRACGCCERPRSTLNSLDLGHCTPACGCCAQYHGYRLKDFDTADTGRPRIDVMARRDDSFSGRMMDAHVWGLRSL</sequence>
<evidence type="ECO:0000313" key="1">
    <source>
        <dbReference type="EMBL" id="PLB51355.1"/>
    </source>
</evidence>
<dbReference type="VEuPathDB" id="FungiDB:P170DRAFT_464272"/>
<name>A0A2I2GEN2_9EURO</name>
<dbReference type="OrthoDB" id="4336792at2759"/>
<evidence type="ECO:0000313" key="2">
    <source>
        <dbReference type="Proteomes" id="UP000234275"/>
    </source>
</evidence>
<dbReference type="RefSeq" id="XP_024706657.1">
    <property type="nucleotide sequence ID" value="XM_024852232.1"/>
</dbReference>